<protein>
    <recommendedName>
        <fullName evidence="2">C2 domain-containing protein</fullName>
    </recommendedName>
</protein>
<dbReference type="Proteomes" id="UP001152799">
    <property type="component" value="Chromosome 2"/>
</dbReference>
<sequence>MQGQYYEHQLELMVHPLEDLIEMSNLTSPKKKPARLKKFKRHNQVHSPPFLSPTRSPTSDNRDITSVFSVKKPATKYDEDDTTETISELSDDVLSQENYSPGKSLRLNEKLNKFKKSLEKIRNESGQIDEKIKSVRSKFQLEENKHETRDFLFMNSNFDDPEKENIDFLVQYMPAQHLKFNINLAEKDNLSFFNRHNFIQERSIKNVFNPVTLQTFKPNSVENYGKLTTYLPPKPPIVQMQEVVVIKNNILEFSVSQLKFFHHPLFSLEHVLQEKLRQLFEKYSNEFQLLEDWKNARDEGVKGIRKLRENLFREGKMQRERLKNILNVWKAVKKLRSTQKASNTTIRLIIKKDLTNLQEETESYNSLFKEMMKDIMNEHKATYKRKMKEYNEKLKSKSEESENSETSEMGKPTFDVDKGKIESELRRKFQESFRPPGEPKVILYLNYDQEITNAPNDQENDRRKVASTTKFTLKILCNNIPVCKSRSVSLDENFSLDINEMFSVQLTDVPRFLDLEVYEHPKGLLKKKIADLRIEIPITTALYTNAEFAETRFERREIVHYKHSGVGSGYSLTKIIEDNNVDFDIKELDLSNRELYTKGLLDYKIGWQGCELKNTQTRSDNVSLIREMSEIINKWGSVDEERLEHWLEGKSLNLNDLSKVGLIEFLDSINIREIREWKKENKYFRLSPYADELEFCKIEDIQKNIRFQYLKLRDQKELEFDGTLIPNRIREINFGLLNDLKKRKALEAIQDDEFEEDPDSLRDTGRRRLKQIYTKIFNKCKSLDNNLSYESVVDEKYLIHFEDVVKTSLKNIFNWFRWQPKLTTPLPKLTKNRKREDKKEIMPKPQNKIIIKVLGGKNVPQRRIHDSVREDEVKPYLELSYEDFSSKTIVATGSDPVWNSLVELPLEYHHTDYLNPNALSGSISVNLFDCIQETAPENEILEKNWLGEVKIPVAELSTGINLSGWFLIKKPPMLFGYQTFEEKQISSTKSPKQHKTSSDETYIHMDLCVSPSMPTLEPNMIDLQTNDVAYIKDHVLKWMDVFNSNFPSRKISAVAIDTNGRMNCITRFLRPLEPPQLNNEEFDMTAEQCLRYVSLIPFTEGNHFYQHIWLTSHQFLNLMIGSIVDHCVTLTCFLLALKLDVYLLFGYGLPRGSTCYVLMSEYTRDSDIPNYSILDVVYNEKINLTDPYCPLQRIYCVVNGENVWGNVQRTQNSAFLRFDLTRKSDWWPLFDNNISAPTNFVNNNISFASDRDFEDVERQLDRKLKRKFARWRPMQRTIFNHRISDTFKSILNHFEMNAMFGKSNTEATLEVNKATAQYNINGLILNFPYTSLTNILKKIKELNIHVQSQEITEFALSILIHCYPGQVLSVWIFIGAIHNKFDF</sequence>
<proteinExistence type="predicted"/>
<dbReference type="PANTHER" id="PTHR20837:SF0">
    <property type="entry name" value="COILED-COIL AND C2 DOMAIN-CONTAINING PROTEIN 2A"/>
    <property type="match status" value="1"/>
</dbReference>
<evidence type="ECO:0000313" key="4">
    <source>
        <dbReference type="Proteomes" id="UP001152799"/>
    </source>
</evidence>
<evidence type="ECO:0000259" key="2">
    <source>
        <dbReference type="PROSITE" id="PS50004"/>
    </source>
</evidence>
<dbReference type="EMBL" id="OU892278">
    <property type="protein sequence ID" value="CAH1125789.1"/>
    <property type="molecule type" value="Genomic_DNA"/>
</dbReference>
<dbReference type="InterPro" id="IPR028928">
    <property type="entry name" value="CC2D2AN-C2"/>
</dbReference>
<evidence type="ECO:0000313" key="3">
    <source>
        <dbReference type="EMBL" id="CAH1125789.1"/>
    </source>
</evidence>
<dbReference type="SMART" id="SM00239">
    <property type="entry name" value="C2"/>
    <property type="match status" value="1"/>
</dbReference>
<reference evidence="3" key="1">
    <citation type="submission" date="2022-01" db="EMBL/GenBank/DDBJ databases">
        <authorList>
            <person name="King R."/>
        </authorList>
    </citation>
    <scope>NUCLEOTIDE SEQUENCE</scope>
</reference>
<keyword evidence="4" id="KW-1185">Reference proteome</keyword>
<dbReference type="PANTHER" id="PTHR20837">
    <property type="entry name" value="CENTROSOMAL PROTEIN-RELATED"/>
    <property type="match status" value="1"/>
</dbReference>
<name>A0A9P0GMC8_9CUCU</name>
<dbReference type="Gene3D" id="2.60.40.150">
    <property type="entry name" value="C2 domain"/>
    <property type="match status" value="1"/>
</dbReference>
<dbReference type="SUPFAM" id="SSF49562">
    <property type="entry name" value="C2 domain (Calcium/lipid-binding domain, CaLB)"/>
    <property type="match status" value="1"/>
</dbReference>
<dbReference type="GO" id="GO:1905515">
    <property type="term" value="P:non-motile cilium assembly"/>
    <property type="evidence" value="ECO:0007669"/>
    <property type="project" value="TreeGrafter"/>
</dbReference>
<dbReference type="Pfam" id="PF15625">
    <property type="entry name" value="CC2D2AN-C2"/>
    <property type="match status" value="1"/>
</dbReference>
<feature type="domain" description="C2" evidence="2">
    <location>
        <begin position="830"/>
        <end position="966"/>
    </location>
</feature>
<feature type="region of interest" description="Disordered" evidence="1">
    <location>
        <begin position="394"/>
        <end position="415"/>
    </location>
</feature>
<evidence type="ECO:0000256" key="1">
    <source>
        <dbReference type="SAM" id="MobiDB-lite"/>
    </source>
</evidence>
<dbReference type="InterPro" id="IPR056290">
    <property type="entry name" value="CEPT76/DRC7_peptidase-like_dom"/>
</dbReference>
<dbReference type="Pfam" id="PF24656">
    <property type="entry name" value="CEPT76_peptidase"/>
    <property type="match status" value="1"/>
</dbReference>
<dbReference type="InterPro" id="IPR000008">
    <property type="entry name" value="C2_dom"/>
</dbReference>
<dbReference type="InterPro" id="IPR052434">
    <property type="entry name" value="Tectonic-like_complex_comp"/>
</dbReference>
<dbReference type="Pfam" id="PF00168">
    <property type="entry name" value="C2"/>
    <property type="match status" value="1"/>
</dbReference>
<dbReference type="Pfam" id="PF24652">
    <property type="entry name" value="CEP76_C"/>
    <property type="match status" value="1"/>
</dbReference>
<dbReference type="PROSITE" id="PS50004">
    <property type="entry name" value="C2"/>
    <property type="match status" value="1"/>
</dbReference>
<feature type="region of interest" description="Disordered" evidence="1">
    <location>
        <begin position="39"/>
        <end position="63"/>
    </location>
</feature>
<gene>
    <name evidence="3" type="ORF">CEUTPL_LOCUS4680</name>
</gene>
<organism evidence="3 4">
    <name type="scientific">Ceutorhynchus assimilis</name>
    <name type="common">cabbage seed weevil</name>
    <dbReference type="NCBI Taxonomy" id="467358"/>
    <lineage>
        <taxon>Eukaryota</taxon>
        <taxon>Metazoa</taxon>
        <taxon>Ecdysozoa</taxon>
        <taxon>Arthropoda</taxon>
        <taxon>Hexapoda</taxon>
        <taxon>Insecta</taxon>
        <taxon>Pterygota</taxon>
        <taxon>Neoptera</taxon>
        <taxon>Endopterygota</taxon>
        <taxon>Coleoptera</taxon>
        <taxon>Polyphaga</taxon>
        <taxon>Cucujiformia</taxon>
        <taxon>Curculionidae</taxon>
        <taxon>Ceutorhynchinae</taxon>
        <taxon>Ceutorhynchus</taxon>
    </lineage>
</organism>
<feature type="compositionally biased region" description="Polar residues" evidence="1">
    <location>
        <begin position="53"/>
        <end position="63"/>
    </location>
</feature>
<dbReference type="GO" id="GO:0035869">
    <property type="term" value="C:ciliary transition zone"/>
    <property type="evidence" value="ECO:0007669"/>
    <property type="project" value="TreeGrafter"/>
</dbReference>
<dbReference type="InterPro" id="IPR056288">
    <property type="entry name" value="CEP76_C"/>
</dbReference>
<dbReference type="InterPro" id="IPR035892">
    <property type="entry name" value="C2_domain_sf"/>
</dbReference>
<dbReference type="OrthoDB" id="2162143at2759"/>
<dbReference type="GO" id="GO:1904491">
    <property type="term" value="P:protein localization to ciliary transition zone"/>
    <property type="evidence" value="ECO:0007669"/>
    <property type="project" value="TreeGrafter"/>
</dbReference>
<accession>A0A9P0GMC8</accession>